<dbReference type="CDD" id="cd06261">
    <property type="entry name" value="TM_PBP2"/>
    <property type="match status" value="1"/>
</dbReference>
<comment type="subcellular location">
    <subcellularLocation>
        <location evidence="1 9">Cell membrane</location>
        <topology evidence="1 9">Multi-pass membrane protein</topology>
    </subcellularLocation>
</comment>
<dbReference type="GO" id="GO:0043190">
    <property type="term" value="C:ATP-binding cassette (ABC) transporter complex"/>
    <property type="evidence" value="ECO:0007669"/>
    <property type="project" value="InterPro"/>
</dbReference>
<name>U4KK27_ALTPJ</name>
<feature type="transmembrane region" description="Helical" evidence="9">
    <location>
        <begin position="163"/>
        <end position="183"/>
    </location>
</feature>
<dbReference type="PROSITE" id="PS50928">
    <property type="entry name" value="ABC_TM1"/>
    <property type="match status" value="1"/>
</dbReference>
<evidence type="ECO:0000313" key="12">
    <source>
        <dbReference type="Proteomes" id="UP000032740"/>
    </source>
</evidence>
<feature type="transmembrane region" description="Helical" evidence="9">
    <location>
        <begin position="198"/>
        <end position="218"/>
    </location>
</feature>
<evidence type="ECO:0000313" key="11">
    <source>
        <dbReference type="EMBL" id="CCV63969.1"/>
    </source>
</evidence>
<dbReference type="OrthoDB" id="9774451at2"/>
<dbReference type="InterPro" id="IPR000515">
    <property type="entry name" value="MetI-like"/>
</dbReference>
<feature type="domain" description="ABC transmembrane type-1" evidence="10">
    <location>
        <begin position="20"/>
        <end position="217"/>
    </location>
</feature>
<evidence type="ECO:0000256" key="3">
    <source>
        <dbReference type="ARBA" id="ARBA00022448"/>
    </source>
</evidence>
<dbReference type="GO" id="GO:0006865">
    <property type="term" value="P:amino acid transport"/>
    <property type="evidence" value="ECO:0007669"/>
    <property type="project" value="UniProtKB-KW"/>
</dbReference>
<dbReference type="InterPro" id="IPR043429">
    <property type="entry name" value="ArtM/GltK/GlnP/TcyL/YhdX-like"/>
</dbReference>
<evidence type="ECO:0000259" key="10">
    <source>
        <dbReference type="PROSITE" id="PS50928"/>
    </source>
</evidence>
<dbReference type="InterPro" id="IPR035906">
    <property type="entry name" value="MetI-like_sf"/>
</dbReference>
<keyword evidence="6" id="KW-0029">Amino-acid transport</keyword>
<evidence type="ECO:0000256" key="5">
    <source>
        <dbReference type="ARBA" id="ARBA00022692"/>
    </source>
</evidence>
<feature type="transmembrane region" description="Helical" evidence="9">
    <location>
        <begin position="20"/>
        <end position="48"/>
    </location>
</feature>
<sequence>MLNILLDFSFLLDKDTIILLLKGLSITVILALIGVGVGFFLALIPAFMRLSSKKILRIPASIFVDIIRGTPMLVQVFILYYAMNLPVMPFLGIDLGSLIPGVIALIINCTAYISEIVRGGILSVSKGQSEAARSLGLSSSQTMIKIILPQAIKNIMPSLGNEFVTIIKETSIFVVVGIAELMFQIDVIKSQTWKMVEVYIVAGVLYLMLTLPLSKLMLHFEKRMSYGQ</sequence>
<dbReference type="GO" id="GO:0022857">
    <property type="term" value="F:transmembrane transporter activity"/>
    <property type="evidence" value="ECO:0007669"/>
    <property type="project" value="InterPro"/>
</dbReference>
<dbReference type="AlphaFoldDB" id="U4KK27"/>
<dbReference type="Gene3D" id="1.10.3720.10">
    <property type="entry name" value="MetI-like"/>
    <property type="match status" value="1"/>
</dbReference>
<comment type="similarity">
    <text evidence="2">Belongs to the binding-protein-dependent transport system permease family. HisMQ subfamily.</text>
</comment>
<dbReference type="EMBL" id="FO681347">
    <property type="protein sequence ID" value="CCV63969.1"/>
    <property type="molecule type" value="Genomic_DNA"/>
</dbReference>
<gene>
    <name evidence="11" type="ORF">BN85403920</name>
</gene>
<keyword evidence="4" id="KW-1003">Cell membrane</keyword>
<dbReference type="FunFam" id="1.10.3720.10:FF:000033">
    <property type="entry name" value="Polar amino acid ABC transporter permease"/>
    <property type="match status" value="1"/>
</dbReference>
<dbReference type="Pfam" id="PF00528">
    <property type="entry name" value="BPD_transp_1"/>
    <property type="match status" value="1"/>
</dbReference>
<dbReference type="PANTHER" id="PTHR30614">
    <property type="entry name" value="MEMBRANE COMPONENT OF AMINO ACID ABC TRANSPORTER"/>
    <property type="match status" value="1"/>
</dbReference>
<evidence type="ECO:0000256" key="6">
    <source>
        <dbReference type="ARBA" id="ARBA00022970"/>
    </source>
</evidence>
<dbReference type="InterPro" id="IPR010065">
    <property type="entry name" value="AA_ABC_transptr_permease_3TM"/>
</dbReference>
<feature type="transmembrane region" description="Helical" evidence="9">
    <location>
        <begin position="95"/>
        <end position="113"/>
    </location>
</feature>
<dbReference type="HOGENOM" id="CLU_019602_1_1_14"/>
<dbReference type="NCBIfam" id="TIGR01726">
    <property type="entry name" value="HEQRo_perm_3TM"/>
    <property type="match status" value="1"/>
</dbReference>
<dbReference type="KEGG" id="apal:BN85403920"/>
<dbReference type="Proteomes" id="UP000032740">
    <property type="component" value="Chromosome"/>
</dbReference>
<dbReference type="STRING" id="1318466.BN85403920"/>
<evidence type="ECO:0000256" key="2">
    <source>
        <dbReference type="ARBA" id="ARBA00010072"/>
    </source>
</evidence>
<feature type="transmembrane region" description="Helical" evidence="9">
    <location>
        <begin position="60"/>
        <end position="83"/>
    </location>
</feature>
<protein>
    <submittedName>
        <fullName evidence="11">Amino acid ABC transporter, permease protein (His/Glu/Gln/Arg/opine family)</fullName>
    </submittedName>
</protein>
<organism evidence="11 12">
    <name type="scientific">Alteracholeplasma palmae (strain ATCC 49389 / J233)</name>
    <name type="common">Acholeplasma palmae</name>
    <dbReference type="NCBI Taxonomy" id="1318466"/>
    <lineage>
        <taxon>Bacteria</taxon>
        <taxon>Bacillati</taxon>
        <taxon>Mycoplasmatota</taxon>
        <taxon>Mollicutes</taxon>
        <taxon>Acholeplasmatales</taxon>
        <taxon>Acholeplasmataceae</taxon>
        <taxon>Acholeplasma</taxon>
    </lineage>
</organism>
<keyword evidence="12" id="KW-1185">Reference proteome</keyword>
<evidence type="ECO:0000256" key="7">
    <source>
        <dbReference type="ARBA" id="ARBA00022989"/>
    </source>
</evidence>
<dbReference type="PANTHER" id="PTHR30614:SF20">
    <property type="entry name" value="GLUTAMINE TRANSPORT SYSTEM PERMEASE PROTEIN GLNP"/>
    <property type="match status" value="1"/>
</dbReference>
<evidence type="ECO:0000256" key="1">
    <source>
        <dbReference type="ARBA" id="ARBA00004651"/>
    </source>
</evidence>
<keyword evidence="7 9" id="KW-1133">Transmembrane helix</keyword>
<dbReference type="SUPFAM" id="SSF161098">
    <property type="entry name" value="MetI-like"/>
    <property type="match status" value="1"/>
</dbReference>
<reference evidence="11 12" key="1">
    <citation type="journal article" date="2013" name="J. Mol. Microbiol. Biotechnol.">
        <title>Analysis of the Complete Genomes of Acholeplasma brassicae , A. palmae and A. laidlawii and Their Comparison to the Obligate Parasites from ' Candidatus Phytoplasma'.</title>
        <authorList>
            <person name="Kube M."/>
            <person name="Siewert C."/>
            <person name="Migdoll A.M."/>
            <person name="Duduk B."/>
            <person name="Holz S."/>
            <person name="Rabus R."/>
            <person name="Seemuller E."/>
            <person name="Mitrovic J."/>
            <person name="Muller I."/>
            <person name="Buttner C."/>
            <person name="Reinhardt R."/>
        </authorList>
    </citation>
    <scope>NUCLEOTIDE SEQUENCE [LARGE SCALE GENOMIC DNA]</scope>
    <source>
        <strain evidence="11 12">J233</strain>
    </source>
</reference>
<evidence type="ECO:0000256" key="9">
    <source>
        <dbReference type="RuleBase" id="RU363032"/>
    </source>
</evidence>
<evidence type="ECO:0000256" key="8">
    <source>
        <dbReference type="ARBA" id="ARBA00023136"/>
    </source>
</evidence>
<keyword evidence="8 9" id="KW-0472">Membrane</keyword>
<proteinExistence type="inferred from homology"/>
<keyword evidence="5 9" id="KW-0812">Transmembrane</keyword>
<evidence type="ECO:0000256" key="4">
    <source>
        <dbReference type="ARBA" id="ARBA00022475"/>
    </source>
</evidence>
<keyword evidence="3 9" id="KW-0813">Transport</keyword>
<accession>U4KK27</accession>
<dbReference type="RefSeq" id="WP_026656838.1">
    <property type="nucleotide sequence ID" value="NC_022538.1"/>
</dbReference>